<proteinExistence type="predicted"/>
<evidence type="ECO:0000313" key="3">
    <source>
        <dbReference type="Proteomes" id="UP000005237"/>
    </source>
</evidence>
<accession>A0A8R1IKF2</accession>
<name>A0A8R1IKF2_CAEJA</name>
<dbReference type="EnsemblMetazoa" id="CJA34740.1">
    <property type="protein sequence ID" value="CJA34740.1"/>
    <property type="gene ID" value="WBGene00210587"/>
</dbReference>
<reference evidence="3" key="1">
    <citation type="submission" date="2010-08" db="EMBL/GenBank/DDBJ databases">
        <authorList>
            <consortium name="Caenorhabditis japonica Sequencing Consortium"/>
            <person name="Wilson R.K."/>
        </authorList>
    </citation>
    <scope>NUCLEOTIDE SEQUENCE [LARGE SCALE GENOMIC DNA]</scope>
    <source>
        <strain evidence="3">DF5081</strain>
    </source>
</reference>
<dbReference type="AlphaFoldDB" id="A0A8R1IKF2"/>
<dbReference type="Proteomes" id="UP000005237">
    <property type="component" value="Unassembled WGS sequence"/>
</dbReference>
<feature type="compositionally biased region" description="Polar residues" evidence="1">
    <location>
        <begin position="17"/>
        <end position="26"/>
    </location>
</feature>
<sequence>MQAVGGRDEEDVRGPKQSRNGKATTSPMPPPRRRISGRLQPAPAFVSWRRARTPEAQNSAMKFEMLLAEAARANTILPQGLAVMPAPALTH</sequence>
<feature type="compositionally biased region" description="Basic and acidic residues" evidence="1">
    <location>
        <begin position="1"/>
        <end position="14"/>
    </location>
</feature>
<protein>
    <submittedName>
        <fullName evidence="2">Uncharacterized protein</fullName>
    </submittedName>
</protein>
<keyword evidence="3" id="KW-1185">Reference proteome</keyword>
<organism evidence="2 3">
    <name type="scientific">Caenorhabditis japonica</name>
    <dbReference type="NCBI Taxonomy" id="281687"/>
    <lineage>
        <taxon>Eukaryota</taxon>
        <taxon>Metazoa</taxon>
        <taxon>Ecdysozoa</taxon>
        <taxon>Nematoda</taxon>
        <taxon>Chromadorea</taxon>
        <taxon>Rhabditida</taxon>
        <taxon>Rhabditina</taxon>
        <taxon>Rhabditomorpha</taxon>
        <taxon>Rhabditoidea</taxon>
        <taxon>Rhabditidae</taxon>
        <taxon>Peloderinae</taxon>
        <taxon>Caenorhabditis</taxon>
    </lineage>
</organism>
<reference evidence="2" key="2">
    <citation type="submission" date="2022-06" db="UniProtKB">
        <authorList>
            <consortium name="EnsemblMetazoa"/>
        </authorList>
    </citation>
    <scope>IDENTIFICATION</scope>
    <source>
        <strain evidence="2">DF5081</strain>
    </source>
</reference>
<evidence type="ECO:0000313" key="2">
    <source>
        <dbReference type="EnsemblMetazoa" id="CJA34740.1"/>
    </source>
</evidence>
<feature type="region of interest" description="Disordered" evidence="1">
    <location>
        <begin position="1"/>
        <end position="42"/>
    </location>
</feature>
<evidence type="ECO:0000256" key="1">
    <source>
        <dbReference type="SAM" id="MobiDB-lite"/>
    </source>
</evidence>